<dbReference type="EC" id="1.14.11.-" evidence="3"/>
<dbReference type="PANTHER" id="PTHR13096">
    <property type="entry name" value="MINA53 MYC INDUCED NUCLEAR ANTIGEN"/>
    <property type="match status" value="1"/>
</dbReference>
<organism evidence="6 7">
    <name type="scientific">Polarella glacialis</name>
    <name type="common">Dinoflagellate</name>
    <dbReference type="NCBI Taxonomy" id="89957"/>
    <lineage>
        <taxon>Eukaryota</taxon>
        <taxon>Sar</taxon>
        <taxon>Alveolata</taxon>
        <taxon>Dinophyceae</taxon>
        <taxon>Suessiales</taxon>
        <taxon>Suessiaceae</taxon>
        <taxon>Polarella</taxon>
    </lineage>
</organism>
<accession>A0A813F8R9</accession>
<name>A0A813F8R9_POLGL</name>
<dbReference type="Pfam" id="PF08007">
    <property type="entry name" value="JmjC_2"/>
    <property type="match status" value="1"/>
</dbReference>
<feature type="domain" description="JmjC" evidence="5">
    <location>
        <begin position="112"/>
        <end position="249"/>
    </location>
</feature>
<dbReference type="OrthoDB" id="425950at2759"/>
<dbReference type="GO" id="GO:0005634">
    <property type="term" value="C:nucleus"/>
    <property type="evidence" value="ECO:0007669"/>
    <property type="project" value="UniProtKB-SubCell"/>
</dbReference>
<dbReference type="PANTHER" id="PTHR13096:SF8">
    <property type="entry name" value="RIBOSOMAL OXYGENASE 1"/>
    <property type="match status" value="1"/>
</dbReference>
<comment type="caution">
    <text evidence="6">The sequence shown here is derived from an EMBL/GenBank/DDBJ whole genome shotgun (WGS) entry which is preliminary data.</text>
</comment>
<reference evidence="6" key="1">
    <citation type="submission" date="2021-02" db="EMBL/GenBank/DDBJ databases">
        <authorList>
            <person name="Dougan E. K."/>
            <person name="Rhodes N."/>
            <person name="Thang M."/>
            <person name="Chan C."/>
        </authorList>
    </citation>
    <scope>NUCLEOTIDE SEQUENCE</scope>
</reference>
<dbReference type="SUPFAM" id="SSF51197">
    <property type="entry name" value="Clavaminate synthase-like"/>
    <property type="match status" value="1"/>
</dbReference>
<feature type="compositionally biased region" description="Low complexity" evidence="4">
    <location>
        <begin position="472"/>
        <end position="487"/>
    </location>
</feature>
<dbReference type="GO" id="GO:0016706">
    <property type="term" value="F:2-oxoglutarate-dependent dioxygenase activity"/>
    <property type="evidence" value="ECO:0007669"/>
    <property type="project" value="UniProtKB-UniRule"/>
</dbReference>
<evidence type="ECO:0000256" key="1">
    <source>
        <dbReference type="ARBA" id="ARBA00022723"/>
    </source>
</evidence>
<dbReference type="Proteomes" id="UP000654075">
    <property type="component" value="Unassembled WGS sequence"/>
</dbReference>
<feature type="region of interest" description="Disordered" evidence="4">
    <location>
        <begin position="472"/>
        <end position="494"/>
    </location>
</feature>
<evidence type="ECO:0000259" key="5">
    <source>
        <dbReference type="PROSITE" id="PS51184"/>
    </source>
</evidence>
<evidence type="ECO:0000256" key="3">
    <source>
        <dbReference type="RuleBase" id="RU366061"/>
    </source>
</evidence>
<keyword evidence="2 3" id="KW-0408">Iron</keyword>
<keyword evidence="3" id="KW-0804">Transcription</keyword>
<dbReference type="InterPro" id="IPR039994">
    <property type="entry name" value="NO66-like"/>
</dbReference>
<comment type="function">
    <text evidence="3">Oxygenase that can act as both a histone lysine demethylase and a ribosomal histidine hydroxylase.</text>
</comment>
<evidence type="ECO:0000256" key="2">
    <source>
        <dbReference type="ARBA" id="ARBA00023004"/>
    </source>
</evidence>
<protein>
    <recommendedName>
        <fullName evidence="3">Bifunctional lysine-specific demethylase and histidyl-hydroxylase</fullName>
        <ecNumber evidence="3">1.14.11.-</ecNumber>
    </recommendedName>
</protein>
<keyword evidence="3" id="KW-0223">Dioxygenase</keyword>
<keyword evidence="3" id="KW-0539">Nucleus</keyword>
<dbReference type="PROSITE" id="PS51184">
    <property type="entry name" value="JMJC"/>
    <property type="match status" value="1"/>
</dbReference>
<dbReference type="EMBL" id="CAJNNV010019663">
    <property type="protein sequence ID" value="CAE8606686.1"/>
    <property type="molecule type" value="Genomic_DNA"/>
</dbReference>
<dbReference type="GO" id="GO:0005506">
    <property type="term" value="F:iron ion binding"/>
    <property type="evidence" value="ECO:0007669"/>
    <property type="project" value="UniProtKB-UniRule"/>
</dbReference>
<comment type="similarity">
    <text evidence="3">Belongs to the ROX family.</text>
</comment>
<keyword evidence="3" id="KW-0805">Transcription regulation</keyword>
<comment type="cofactor">
    <cofactor evidence="3">
        <name>Fe(2+)</name>
        <dbReference type="ChEBI" id="CHEBI:29033"/>
    </cofactor>
    <text evidence="3">Binds 1 Fe(2+) ion per subunit.</text>
</comment>
<comment type="subcellular location">
    <subcellularLocation>
        <location evidence="3">Nucleus</location>
    </subcellularLocation>
</comment>
<evidence type="ECO:0000313" key="7">
    <source>
        <dbReference type="Proteomes" id="UP000654075"/>
    </source>
</evidence>
<sequence>MGLGLAWLLGSTLASREAFLEETFDQTFLHVPAAARQQQQDALGISQDLREALELLEVHQMALQEDTSGLGERMKCSAVKGGEDDVMARYEGRLEEAYLDGCTIVCPLLSASWGPLAASVAALQEDFEGIAFSADLYLTPRGASGFRLHNDAQPSFILQVAGMKRWEVYNSSFPRPVREQTKAGDDAEALKMGPVVFAGELEPGDVLHIPHGFLHRAWTHLEGPSLHVSISPLTLPSVADILEQVVKGTPKDDIPDNARQFWDQVLEQAAKGEAAKAEGEWMRRSMPFAGRQGPMHRLANKRALPIFQAWVKKWREQLRIPLAGMLQVGKYEESFDLAFDTLLDDSAGALKKAFKGINKSFQISSQVCASTAQEFPRRRAAASEGLALLNLEGPHSQVSSVTPENWPFRPSLKLDKILEQMRQAGSWSSLQELLPTGSTPDDHMELSALMSALRRRLVLVSSYQGEKITTTTKTTTTTPTTTRTAATSISRGQK</sequence>
<keyword evidence="3" id="KW-0560">Oxidoreductase</keyword>
<gene>
    <name evidence="6" type="ORF">PGLA1383_LOCUS24664</name>
</gene>
<dbReference type="AlphaFoldDB" id="A0A813F8R9"/>
<keyword evidence="1 3" id="KW-0479">Metal-binding</keyword>
<keyword evidence="7" id="KW-1185">Reference proteome</keyword>
<dbReference type="InterPro" id="IPR003347">
    <property type="entry name" value="JmjC_dom"/>
</dbReference>
<evidence type="ECO:0000313" key="6">
    <source>
        <dbReference type="EMBL" id="CAE8606686.1"/>
    </source>
</evidence>
<proteinExistence type="inferred from homology"/>
<dbReference type="Gene3D" id="2.60.120.650">
    <property type="entry name" value="Cupin"/>
    <property type="match status" value="1"/>
</dbReference>
<evidence type="ECO:0000256" key="4">
    <source>
        <dbReference type="SAM" id="MobiDB-lite"/>
    </source>
</evidence>